<dbReference type="RefSeq" id="WP_160591631.1">
    <property type="nucleotide sequence ID" value="NZ_CP047895.1"/>
</dbReference>
<feature type="transmembrane region" description="Helical" evidence="6">
    <location>
        <begin position="238"/>
        <end position="260"/>
    </location>
</feature>
<evidence type="ECO:0000256" key="4">
    <source>
        <dbReference type="ARBA" id="ARBA00022989"/>
    </source>
</evidence>
<gene>
    <name evidence="7" type="ORF">GVO57_02725</name>
</gene>
<evidence type="ECO:0000256" key="6">
    <source>
        <dbReference type="SAM" id="Phobius"/>
    </source>
</evidence>
<evidence type="ECO:0000256" key="5">
    <source>
        <dbReference type="ARBA" id="ARBA00023136"/>
    </source>
</evidence>
<feature type="transmembrane region" description="Helical" evidence="6">
    <location>
        <begin position="45"/>
        <end position="68"/>
    </location>
</feature>
<feature type="transmembrane region" description="Helical" evidence="6">
    <location>
        <begin position="80"/>
        <end position="100"/>
    </location>
</feature>
<name>A0A7Z2NUZ5_9SPHN</name>
<dbReference type="InterPro" id="IPR002293">
    <property type="entry name" value="AA/rel_permease1"/>
</dbReference>
<comment type="subcellular location">
    <subcellularLocation>
        <location evidence="1">Cell membrane</location>
        <topology evidence="1">Multi-pass membrane protein</topology>
    </subcellularLocation>
</comment>
<feature type="transmembrane region" description="Helical" evidence="6">
    <location>
        <begin position="107"/>
        <end position="125"/>
    </location>
</feature>
<feature type="transmembrane region" description="Helical" evidence="6">
    <location>
        <begin position="411"/>
        <end position="429"/>
    </location>
</feature>
<dbReference type="AlphaFoldDB" id="A0A7Z2NUZ5"/>
<dbReference type="Gene3D" id="1.20.1740.10">
    <property type="entry name" value="Amino acid/polyamine transporter I"/>
    <property type="match status" value="1"/>
</dbReference>
<dbReference type="PIRSF" id="PIRSF006060">
    <property type="entry name" value="AA_transporter"/>
    <property type="match status" value="1"/>
</dbReference>
<reference evidence="7 8" key="1">
    <citation type="submission" date="2020-01" db="EMBL/GenBank/DDBJ databases">
        <title>Sphingomonas sp. C33 whole genome sequece.</title>
        <authorList>
            <person name="Park C."/>
        </authorList>
    </citation>
    <scope>NUCLEOTIDE SEQUENCE [LARGE SCALE GENOMIC DNA]</scope>
    <source>
        <strain evidence="7 8">C33</strain>
    </source>
</reference>
<keyword evidence="8" id="KW-1185">Reference proteome</keyword>
<evidence type="ECO:0000256" key="2">
    <source>
        <dbReference type="ARBA" id="ARBA00022475"/>
    </source>
</evidence>
<dbReference type="GO" id="GO:0022857">
    <property type="term" value="F:transmembrane transporter activity"/>
    <property type="evidence" value="ECO:0007669"/>
    <property type="project" value="InterPro"/>
</dbReference>
<dbReference type="InterPro" id="IPR050367">
    <property type="entry name" value="APC_superfamily"/>
</dbReference>
<protein>
    <submittedName>
        <fullName evidence="7">Amino acid permease</fullName>
    </submittedName>
</protein>
<evidence type="ECO:0000313" key="8">
    <source>
        <dbReference type="Proteomes" id="UP000464468"/>
    </source>
</evidence>
<feature type="transmembrane region" description="Helical" evidence="6">
    <location>
        <begin position="131"/>
        <end position="150"/>
    </location>
</feature>
<dbReference type="Pfam" id="PF13520">
    <property type="entry name" value="AA_permease_2"/>
    <property type="match status" value="1"/>
</dbReference>
<feature type="transmembrane region" description="Helical" evidence="6">
    <location>
        <begin position="162"/>
        <end position="184"/>
    </location>
</feature>
<proteinExistence type="predicted"/>
<dbReference type="PANTHER" id="PTHR42770">
    <property type="entry name" value="AMINO ACID TRANSPORTER-RELATED"/>
    <property type="match status" value="1"/>
</dbReference>
<dbReference type="Proteomes" id="UP000464468">
    <property type="component" value="Chromosome"/>
</dbReference>
<keyword evidence="2" id="KW-1003">Cell membrane</keyword>
<dbReference type="KEGG" id="schy:GVO57_02725"/>
<keyword evidence="5 6" id="KW-0472">Membrane</keyword>
<organism evidence="7 8">
    <name type="scientific">Sphingomonas changnyeongensis</name>
    <dbReference type="NCBI Taxonomy" id="2698679"/>
    <lineage>
        <taxon>Bacteria</taxon>
        <taxon>Pseudomonadati</taxon>
        <taxon>Pseudomonadota</taxon>
        <taxon>Alphaproteobacteria</taxon>
        <taxon>Sphingomonadales</taxon>
        <taxon>Sphingomonadaceae</taxon>
        <taxon>Sphingomonas</taxon>
    </lineage>
</organism>
<dbReference type="EMBL" id="CP047895">
    <property type="protein sequence ID" value="QHL89936.1"/>
    <property type="molecule type" value="Genomic_DNA"/>
</dbReference>
<dbReference type="GO" id="GO:0005886">
    <property type="term" value="C:plasma membrane"/>
    <property type="evidence" value="ECO:0007669"/>
    <property type="project" value="UniProtKB-SubCell"/>
</dbReference>
<feature type="transmembrane region" description="Helical" evidence="6">
    <location>
        <begin position="341"/>
        <end position="366"/>
    </location>
</feature>
<evidence type="ECO:0000256" key="1">
    <source>
        <dbReference type="ARBA" id="ARBA00004651"/>
    </source>
</evidence>
<dbReference type="PANTHER" id="PTHR42770:SF7">
    <property type="entry name" value="MEMBRANE PROTEIN"/>
    <property type="match status" value="1"/>
</dbReference>
<sequence length="434" mass="43938">MSAAGPAADGALRRDIGLVGSAFLAFNGLVGAGIFVLPGTLAERFGAFSPLAFPLFGLLALLIALPFARIASHHPLSGGPVVYAASFGPFVAFQAGWLYYVARATALAANLNVLVAYAAGLWPLLGTGPARAALILMVIALVCAVNVAGVRRAVRLVDAMTLLKAAPLVMLAVAALVMAAPALGPSGLALPAFALPPVPPLTELNAAALLTLYAFVGFENSVVAAGETRRPADTLPRALIGTVVLTALVYTLIQAAYLAVMGAAPAGAAGGDAPMIAFGRAVWGDAGALLLTIAAIASVTGNVAAGVTGSARTTYAMGRDGLLPRWFAATDARFATPARSIWFMGAFIAALALTGGFAWLAVASVLARMIIYALSIAALPRAEPGRAGIWAMTLAGLATCVWVAAQSGAGSWQVLAVLGGAGVVLYLAARRERR</sequence>
<keyword evidence="4 6" id="KW-1133">Transmembrane helix</keyword>
<evidence type="ECO:0000313" key="7">
    <source>
        <dbReference type="EMBL" id="QHL89936.1"/>
    </source>
</evidence>
<keyword evidence="3 6" id="KW-0812">Transmembrane</keyword>
<feature type="transmembrane region" description="Helical" evidence="6">
    <location>
        <begin position="204"/>
        <end position="226"/>
    </location>
</feature>
<evidence type="ECO:0000256" key="3">
    <source>
        <dbReference type="ARBA" id="ARBA00022692"/>
    </source>
</evidence>
<feature type="transmembrane region" description="Helical" evidence="6">
    <location>
        <begin position="16"/>
        <end position="38"/>
    </location>
</feature>
<accession>A0A7Z2NUZ5</accession>